<protein>
    <submittedName>
        <fullName evidence="3">Uncharacterized protein</fullName>
    </submittedName>
</protein>
<feature type="region of interest" description="Disordered" evidence="1">
    <location>
        <begin position="227"/>
        <end position="251"/>
    </location>
</feature>
<reference evidence="3 4" key="1">
    <citation type="journal article" date="2019" name="Commun. Biol.">
        <title>The bagworm genome reveals a unique fibroin gene that provides high tensile strength.</title>
        <authorList>
            <person name="Kono N."/>
            <person name="Nakamura H."/>
            <person name="Ohtoshi R."/>
            <person name="Tomita M."/>
            <person name="Numata K."/>
            <person name="Arakawa K."/>
        </authorList>
    </citation>
    <scope>NUCLEOTIDE SEQUENCE [LARGE SCALE GENOMIC DNA]</scope>
</reference>
<sequence length="251" mass="28841">MKVESMRWRCDLCVTCGLPLKDRCRNSDVRERCGLMVDVVTRVERGMMRRRERMNESRLTKQIYRANGRIQMQGSYHSIATSSLEYARLLIPSETEKQIESDRSDYEREVSRERSIKQRRNRSRINSVSSITSLRSMSLCSSYADLADLNLEGSDKFLVEKPVVINAEESSKGAVQGSVGMHYIKAATNWFGIILAVLLFTGTQALASFFDYFIAFWTSQEEKRQHHSAPNFTTTENSDDVFKSTPLLKHQ</sequence>
<evidence type="ECO:0000256" key="2">
    <source>
        <dbReference type="SAM" id="Phobius"/>
    </source>
</evidence>
<dbReference type="STRING" id="151549.A0A4C1ZF77"/>
<comment type="caution">
    <text evidence="3">The sequence shown here is derived from an EMBL/GenBank/DDBJ whole genome shotgun (WGS) entry which is preliminary data.</text>
</comment>
<feature type="transmembrane region" description="Helical" evidence="2">
    <location>
        <begin position="190"/>
        <end position="214"/>
    </location>
</feature>
<dbReference type="Proteomes" id="UP000299102">
    <property type="component" value="Unassembled WGS sequence"/>
</dbReference>
<dbReference type="EMBL" id="BGZK01001840">
    <property type="protein sequence ID" value="GBP87176.1"/>
    <property type="molecule type" value="Genomic_DNA"/>
</dbReference>
<keyword evidence="2" id="KW-0812">Transmembrane</keyword>
<dbReference type="AlphaFoldDB" id="A0A4C1ZF77"/>
<evidence type="ECO:0000313" key="3">
    <source>
        <dbReference type="EMBL" id="GBP87176.1"/>
    </source>
</evidence>
<keyword evidence="2" id="KW-1133">Transmembrane helix</keyword>
<proteinExistence type="predicted"/>
<evidence type="ECO:0000256" key="1">
    <source>
        <dbReference type="SAM" id="MobiDB-lite"/>
    </source>
</evidence>
<keyword evidence="2" id="KW-0472">Membrane</keyword>
<organism evidence="3 4">
    <name type="scientific">Eumeta variegata</name>
    <name type="common">Bagworm moth</name>
    <name type="synonym">Eumeta japonica</name>
    <dbReference type="NCBI Taxonomy" id="151549"/>
    <lineage>
        <taxon>Eukaryota</taxon>
        <taxon>Metazoa</taxon>
        <taxon>Ecdysozoa</taxon>
        <taxon>Arthropoda</taxon>
        <taxon>Hexapoda</taxon>
        <taxon>Insecta</taxon>
        <taxon>Pterygota</taxon>
        <taxon>Neoptera</taxon>
        <taxon>Endopterygota</taxon>
        <taxon>Lepidoptera</taxon>
        <taxon>Glossata</taxon>
        <taxon>Ditrysia</taxon>
        <taxon>Tineoidea</taxon>
        <taxon>Psychidae</taxon>
        <taxon>Oiketicinae</taxon>
        <taxon>Eumeta</taxon>
    </lineage>
</organism>
<evidence type="ECO:0000313" key="4">
    <source>
        <dbReference type="Proteomes" id="UP000299102"/>
    </source>
</evidence>
<accession>A0A4C1ZF77</accession>
<name>A0A4C1ZF77_EUMVA</name>
<keyword evidence="4" id="KW-1185">Reference proteome</keyword>
<gene>
    <name evidence="3" type="ORF">EVAR_61182_1</name>
</gene>